<dbReference type="AlphaFoldDB" id="A0A3M7RH16"/>
<accession>A0A3M7RH16</accession>
<dbReference type="Proteomes" id="UP000276133">
    <property type="component" value="Unassembled WGS sequence"/>
</dbReference>
<organism evidence="1 2">
    <name type="scientific">Brachionus plicatilis</name>
    <name type="common">Marine rotifer</name>
    <name type="synonym">Brachionus muelleri</name>
    <dbReference type="NCBI Taxonomy" id="10195"/>
    <lineage>
        <taxon>Eukaryota</taxon>
        <taxon>Metazoa</taxon>
        <taxon>Spiralia</taxon>
        <taxon>Gnathifera</taxon>
        <taxon>Rotifera</taxon>
        <taxon>Eurotatoria</taxon>
        <taxon>Monogononta</taxon>
        <taxon>Pseudotrocha</taxon>
        <taxon>Ploima</taxon>
        <taxon>Brachionidae</taxon>
        <taxon>Brachionus</taxon>
    </lineage>
</organism>
<keyword evidence="2" id="KW-1185">Reference proteome</keyword>
<evidence type="ECO:0000313" key="1">
    <source>
        <dbReference type="EMBL" id="RNA22734.1"/>
    </source>
</evidence>
<comment type="caution">
    <text evidence="1">The sequence shown here is derived from an EMBL/GenBank/DDBJ whole genome shotgun (WGS) entry which is preliminary data.</text>
</comment>
<dbReference type="EMBL" id="REGN01003408">
    <property type="protein sequence ID" value="RNA22734.1"/>
    <property type="molecule type" value="Genomic_DNA"/>
</dbReference>
<sequence>MADLVRIGMVRMRMWMMMHLAGYGRRGLIGGGSGAELVALEKILLQFGEYMFAVGELAQRVHMRPNLLHEGAPLHGLGHVDHLLYDIVGVLVLHHGVETAAGGVISAGAHLFDEDGAFGAVRVRHTLLDYIAGELVLRQLQHLALELADNAALVVGVAVLEHMLNDVVAVLVLDEPLGAPVQLVEYGLGLLVVAVLEYALDDATAVRVRRQVVHLLEHIADYEVDGVGLATLDTLLDHVIAVLVLDALDHVAVELARHLHLLLA</sequence>
<protein>
    <submittedName>
        <fullName evidence="1">Uncharacterized protein</fullName>
    </submittedName>
</protein>
<proteinExistence type="predicted"/>
<gene>
    <name evidence="1" type="ORF">BpHYR1_040570</name>
</gene>
<evidence type="ECO:0000313" key="2">
    <source>
        <dbReference type="Proteomes" id="UP000276133"/>
    </source>
</evidence>
<reference evidence="1 2" key="1">
    <citation type="journal article" date="2018" name="Sci. Rep.">
        <title>Genomic signatures of local adaptation to the degree of environmental predictability in rotifers.</title>
        <authorList>
            <person name="Franch-Gras L."/>
            <person name="Hahn C."/>
            <person name="Garcia-Roger E.M."/>
            <person name="Carmona M.J."/>
            <person name="Serra M."/>
            <person name="Gomez A."/>
        </authorList>
    </citation>
    <scope>NUCLEOTIDE SEQUENCE [LARGE SCALE GENOMIC DNA]</scope>
    <source>
        <strain evidence="1">HYR1</strain>
    </source>
</reference>
<name>A0A3M7RH16_BRAPC</name>